<dbReference type="EMBL" id="LMVP01000053">
    <property type="protein sequence ID" value="PAV13807.1"/>
    <property type="molecule type" value="Genomic_DNA"/>
</dbReference>
<reference evidence="3 4" key="1">
    <citation type="journal article" date="2017" name="BMC Genomics">
        <title>Genomic analysis of methanogenic archaea reveals a shift towards energy conservation.</title>
        <authorList>
            <person name="Gilmore S.P."/>
            <person name="Henske J.K."/>
            <person name="Sexton J.A."/>
            <person name="Solomon K.V."/>
            <person name="Seppala S."/>
            <person name="Yoo J.I."/>
            <person name="Huyett L.M."/>
            <person name="Pressman A."/>
            <person name="Cogan J.Z."/>
            <person name="Kivenson V."/>
            <person name="Peng X."/>
            <person name="Tan Y."/>
            <person name="Valentine D.L."/>
            <person name="O'Malley M.A."/>
        </authorList>
    </citation>
    <scope>NUCLEOTIDE SEQUENCE [LARGE SCALE GENOMIC DNA]</scope>
    <source>
        <strain evidence="3 4">MC-15</strain>
    </source>
</reference>
<evidence type="ECO:0000256" key="1">
    <source>
        <dbReference type="SAM" id="MobiDB-lite"/>
    </source>
</evidence>
<keyword evidence="2" id="KW-0472">Membrane</keyword>
<evidence type="ECO:0000256" key="2">
    <source>
        <dbReference type="SAM" id="Phobius"/>
    </source>
</evidence>
<feature type="transmembrane region" description="Helical" evidence="2">
    <location>
        <begin position="118"/>
        <end position="134"/>
    </location>
</feature>
<dbReference type="Pfam" id="PF08309">
    <property type="entry name" value="LVIVD"/>
    <property type="match status" value="2"/>
</dbReference>
<dbReference type="AlphaFoldDB" id="A0A2A2HWG3"/>
<feature type="region of interest" description="Disordered" evidence="1">
    <location>
        <begin position="82"/>
        <end position="108"/>
    </location>
</feature>
<evidence type="ECO:0000313" key="3">
    <source>
        <dbReference type="EMBL" id="PAV13807.1"/>
    </source>
</evidence>
<accession>A0A2A2HWG3</accession>
<evidence type="ECO:0000313" key="4">
    <source>
        <dbReference type="Proteomes" id="UP000218164"/>
    </source>
</evidence>
<keyword evidence="4" id="KW-1185">Reference proteome</keyword>
<protein>
    <submittedName>
        <fullName evidence="3">Uncharacterized protein</fullName>
    </submittedName>
</protein>
<name>A0A2A2HWG3_9EURY</name>
<organism evidence="3 4">
    <name type="scientific">Methanosarcina spelaei</name>
    <dbReference type="NCBI Taxonomy" id="1036679"/>
    <lineage>
        <taxon>Archaea</taxon>
        <taxon>Methanobacteriati</taxon>
        <taxon>Methanobacteriota</taxon>
        <taxon>Stenosarchaea group</taxon>
        <taxon>Methanomicrobia</taxon>
        <taxon>Methanosarcinales</taxon>
        <taxon>Methanosarcinaceae</taxon>
        <taxon>Methanosarcina</taxon>
    </lineage>
</organism>
<keyword evidence="2" id="KW-1133">Transmembrane helix</keyword>
<feature type="compositionally biased region" description="Basic and acidic residues" evidence="1">
    <location>
        <begin position="88"/>
        <end position="108"/>
    </location>
</feature>
<comment type="caution">
    <text evidence="3">The sequence shown here is derived from an EMBL/GenBank/DDBJ whole genome shotgun (WGS) entry which is preliminary data.</text>
</comment>
<gene>
    <name evidence="3" type="ORF">ASJ81_16355</name>
</gene>
<keyword evidence="2" id="KW-0812">Transmembrane</keyword>
<dbReference type="Proteomes" id="UP000218164">
    <property type="component" value="Unassembled WGS sequence"/>
</dbReference>
<dbReference type="InterPro" id="IPR013211">
    <property type="entry name" value="LVIVD"/>
</dbReference>
<proteinExistence type="predicted"/>
<sequence length="141" mass="15254">MIIDISNPSSPVLKRNYDTRGYVADVSVSDSYVYVAEGVNGLVILKANPGKTSSLFADFSSNITSGCAPLSVQFNITVLETTGSDEGSSDRDEEKSAGIISRKETGNLTKESKKTPEFTIIYGVISLLAAFYIMEIKKVRN</sequence>